<dbReference type="FunFam" id="3.40.50.300:FF:001524">
    <property type="entry name" value="Si:dkey-126g1.7"/>
    <property type="match status" value="1"/>
</dbReference>
<dbReference type="Pfam" id="PF13516">
    <property type="entry name" value="LRR_6"/>
    <property type="match status" value="20"/>
</dbReference>
<organism evidence="9 10">
    <name type="scientific">Astyanax mexicanus</name>
    <name type="common">Blind cave fish</name>
    <name type="synonym">Astyanax fasciatus mexicanus</name>
    <dbReference type="NCBI Taxonomy" id="7994"/>
    <lineage>
        <taxon>Eukaryota</taxon>
        <taxon>Metazoa</taxon>
        <taxon>Chordata</taxon>
        <taxon>Craniata</taxon>
        <taxon>Vertebrata</taxon>
        <taxon>Euteleostomi</taxon>
        <taxon>Actinopterygii</taxon>
        <taxon>Neopterygii</taxon>
        <taxon>Teleostei</taxon>
        <taxon>Ostariophysi</taxon>
        <taxon>Characiformes</taxon>
        <taxon>Characoidei</taxon>
        <taxon>Acestrorhamphidae</taxon>
        <taxon>Acestrorhamphinae</taxon>
        <taxon>Astyanax</taxon>
    </lineage>
</organism>
<feature type="compositionally biased region" description="Basic and acidic residues" evidence="7">
    <location>
        <begin position="37"/>
        <end position="63"/>
    </location>
</feature>
<reference evidence="9" key="1">
    <citation type="submission" date="2025-08" db="UniProtKB">
        <authorList>
            <consortium name="Ensembl"/>
        </authorList>
    </citation>
    <scope>IDENTIFICATION</scope>
</reference>
<dbReference type="Proteomes" id="UP000694621">
    <property type="component" value="Unplaced"/>
</dbReference>
<dbReference type="Gene3D" id="3.40.50.300">
    <property type="entry name" value="P-loop containing nucleotide triphosphate hydrolases"/>
    <property type="match status" value="1"/>
</dbReference>
<dbReference type="Pfam" id="PF17776">
    <property type="entry name" value="NLRC4_HD2"/>
    <property type="match status" value="1"/>
</dbReference>
<feature type="compositionally biased region" description="Basic and acidic residues" evidence="7">
    <location>
        <begin position="3222"/>
        <end position="3239"/>
    </location>
</feature>
<feature type="region of interest" description="Disordered" evidence="7">
    <location>
        <begin position="1"/>
        <end position="124"/>
    </location>
</feature>
<feature type="region of interest" description="Disordered" evidence="7">
    <location>
        <begin position="141"/>
        <end position="166"/>
    </location>
</feature>
<feature type="compositionally biased region" description="Low complexity" evidence="7">
    <location>
        <begin position="64"/>
        <end position="73"/>
    </location>
</feature>
<evidence type="ECO:0000256" key="3">
    <source>
        <dbReference type="ARBA" id="ARBA00022614"/>
    </source>
</evidence>
<dbReference type="SMART" id="SM00367">
    <property type="entry name" value="LRR_CC"/>
    <property type="match status" value="11"/>
</dbReference>
<feature type="domain" description="NACHT" evidence="8">
    <location>
        <begin position="325"/>
        <end position="456"/>
    </location>
</feature>
<evidence type="ECO:0000256" key="2">
    <source>
        <dbReference type="ARBA" id="ARBA00022490"/>
    </source>
</evidence>
<feature type="compositionally biased region" description="Basic and acidic residues" evidence="7">
    <location>
        <begin position="141"/>
        <end position="159"/>
    </location>
</feature>
<dbReference type="InterPro" id="IPR029495">
    <property type="entry name" value="NACHT-assoc"/>
</dbReference>
<keyword evidence="6" id="KW-0067">ATP-binding</keyword>
<dbReference type="InterPro" id="IPR007111">
    <property type="entry name" value="NACHT_NTPase"/>
</dbReference>
<dbReference type="SMART" id="SM00364">
    <property type="entry name" value="LRR_BAC"/>
    <property type="match status" value="10"/>
</dbReference>
<dbReference type="InterPro" id="IPR006553">
    <property type="entry name" value="Leu-rich_rpt_Cys-con_subtyp"/>
</dbReference>
<keyword evidence="5" id="KW-0547">Nucleotide-binding</keyword>
<evidence type="ECO:0000313" key="10">
    <source>
        <dbReference type="Proteomes" id="UP000694621"/>
    </source>
</evidence>
<dbReference type="GO" id="GO:0005737">
    <property type="term" value="C:cytoplasm"/>
    <property type="evidence" value="ECO:0007669"/>
    <property type="project" value="UniProtKB-SubCell"/>
</dbReference>
<dbReference type="InterPro" id="IPR001611">
    <property type="entry name" value="Leu-rich_rpt"/>
</dbReference>
<feature type="compositionally biased region" description="Polar residues" evidence="7">
    <location>
        <begin position="86"/>
        <end position="105"/>
    </location>
</feature>
<evidence type="ECO:0000256" key="4">
    <source>
        <dbReference type="ARBA" id="ARBA00022737"/>
    </source>
</evidence>
<keyword evidence="4" id="KW-0677">Repeat</keyword>
<proteinExistence type="predicted"/>
<dbReference type="PANTHER" id="PTHR24106">
    <property type="entry name" value="NACHT, LRR AND CARD DOMAINS-CONTAINING"/>
    <property type="match status" value="1"/>
</dbReference>
<evidence type="ECO:0000256" key="5">
    <source>
        <dbReference type="ARBA" id="ARBA00022741"/>
    </source>
</evidence>
<dbReference type="SMART" id="SM00368">
    <property type="entry name" value="LRR_RI"/>
    <property type="match status" value="55"/>
</dbReference>
<evidence type="ECO:0000256" key="6">
    <source>
        <dbReference type="ARBA" id="ARBA00022840"/>
    </source>
</evidence>
<evidence type="ECO:0000259" key="8">
    <source>
        <dbReference type="PROSITE" id="PS50837"/>
    </source>
</evidence>
<keyword evidence="3" id="KW-0433">Leucine-rich repeat</keyword>
<name>A0A8B9JKS1_ASTMX</name>
<dbReference type="InterPro" id="IPR032675">
    <property type="entry name" value="LRR_dom_sf"/>
</dbReference>
<dbReference type="InterPro" id="IPR041267">
    <property type="entry name" value="NLRP_HD2"/>
</dbReference>
<dbReference type="Pfam" id="PF17779">
    <property type="entry name" value="WHD_NOD2"/>
    <property type="match status" value="1"/>
</dbReference>
<protein>
    <recommendedName>
        <fullName evidence="8">NACHT domain-containing protein</fullName>
    </recommendedName>
</protein>
<dbReference type="InterPro" id="IPR027417">
    <property type="entry name" value="P-loop_NTPase"/>
</dbReference>
<dbReference type="InterPro" id="IPR041075">
    <property type="entry name" value="NOD1/2_WH"/>
</dbReference>
<dbReference type="SUPFAM" id="SSF52047">
    <property type="entry name" value="RNI-like"/>
    <property type="match status" value="9"/>
</dbReference>
<comment type="subcellular location">
    <subcellularLocation>
        <location evidence="1">Cytoplasm</location>
    </subcellularLocation>
</comment>
<sequence>MMEEESYEFSVHEELYEGQSGTEKRPESPVSSCVSLKSDRSMPDRPNFKGEYEPQESGTKKSTESSVSSCVSLKSDRSLPDRPNFSDGSSTQERQNSISVSSRGTQTEERLRKTPGPSRSLKVASNKEKLPFCPFCSSDADSRIESGERDSEPKGDGDQSQRNPKGFFDIFTDLERKMIVFIEHEMEMYKKLLRKEKTTYYRNVKQIKRNFKQTVLGLTLSFLNLMNHEHVSASLQNELIVVIQRPLKEEMKNKYHHVCEGIAKQGESASLNSIYTDLYITEGGAGHVNKEHEVRRIEKNQMQQDVQIKCRNMFELLPGQDRPIRTVLTQGVAGIGKSICVQKFILDWAEGKEHQDIQFIFPLPFRELNLKKGNHSLMEIIGYFFPETEGLILTDQNKVMFIFDGLDECKLPLSFHKNEILHNVCKQASLDVVLTNLIKGNLLPSALIWITTRPAAASKIPAECVDRVSEVRGFNDQQKEEYFRKRISDEILVNKIIDHIKQSRSLFIMCHIPVFCWISATVLQRILKETESEETPKTLTNMYTCFLIFQAVQGNVKYSGKNALDIPWDKEAILALGKLAFQHLEENNLIFYAAHLEACGIDPSNISMYSGLCTQETVRFIDTVFSFVHLSIQEFLAAIFAYICVRNEHRNVFESQSTSQESKTTKLIDFLKTAVDKALESDHGHLDLFLRFLLGLSLESNEKLIRGLLTQIGSSSDCRKEIVEYIKLKFEENTSPERSINLFYCLNELNDDSLVKEIQSHMSSGRLPEAKLSPAQWSALVFVLLTSKETLDLFDLKKFIRSDECLNRLLPVVQEAKTALLSECNLTERSCSSLLRVLDLKPSKLTLLDLCYNPIKDNGVELLSEGLKSPNCKLETLSLSFCSITERGYGALASALNPSSPLKELDLRGNDPGDTGVKIITDLLKDTTYKLNDLRLLKSTDAEKIHASLTESLGTDPLLLTELDLSGKIQGDSEMKMLSHLLKDLHCRTKKLKLNNSSITEEGCDALSSALCLNPSHLIELDLNENKLGNSGAMKLCELLNKESCKLQRLGFADCCITEKGYAALASALKSNPSSTLMELDLRGNDPGDEGVQLLTDLTKNENSKLKTLRLLKSAAAEDAYATLTKELGANPLLLREMDLKGKIQGDSGLKQLSDLLKDPHCRTNILGLSNSNITEEGLSALSSAICSNPSHLIELDLSENKLGNSGVKHICDILHVTNPDCGLQKLDLSFCSITEQGYTDLESAVKSNSSLIELVLRGNDPGETGVKMLNDIVEDSQNKLNKLRLLKSSAVEGFCASLTNILGTNPLLLRELDLSGKITGDSAVKQFSDLLEDSHCRTKILRLINSNVAEEDCAALSSALCSNPSHLIELDLSENKLGNSGVKQLCDLVKNQYCKLQKLRLSNCSVSEEGCAVFSSALKSNTSSHLTELDLSGNKLEDKGVKWVCDLMMASYCTLEKLNVSDNNITQEGYAALASALKLNPSSHLVELDLRGNDPGDTGVKLITDLQKEPNYKLKTLRLLKNDAAEKAFNVLIEALGTNPLLLTELDLSGIIFRLLEMKQLSDLLKDSHCRPNKLTLKSCSITEEACTDLSAALCSNPSHLIELDLSGNKMGNCGVKPLCGLLQNPQFKLSKLQLCDCNITDKGSASLCLALKSNPSSHLRELKLSNNKLGDSGVKHLSDLLQNSNCLVKKLNLSFCCISEEGYADLASALKFSSHLEELDLHGNDPGEKGVELLTALKEDPNCSLKILRFLKTPAAEEACASLSADLGVNLLLQTELNLSRNPAGLSGDSRVKQLCFVLQDKHCKLRKLKNNADDLTEESCCALAPILTSSSLVELDLSNNNLQDSGVLKLCTALKDPLCTLETLRLSYCCVREDGFEALVSALSSNASSHLVELDLRGNDPGDRGVELLIDLFVKQYCNQKKLRLLTSDAAEKAYIHFKRILSKDPLLHRELDLSKTEPNKITVKQMAGLLVDPHCRLRKLTMYKAGSIRETDCADLIYALIINPSHLIELNLNENKVDIKGLLKLCDLLKMSHCKLEKLSLSGCCISEEGYAALASALKSNPSSSLRELDLRGNNPGNIGVELITDPDCKLKTIRLLKSSAAEEVCASLTADLGRNPLLLRDLDLSGKLQGDSRIKQLPDLLKDPHCRTKKLKLNDSSISRKEYAALLSALSSNPSHLVELDLSGSKVGNSGVAKISQLLKNSEAKMKKLNLSDCSISEKGYSALASALKSNHTSPLIELDLRGNDPGDKGVKLLTDLKDERTCNLNILRLLKSPAAEELCASLSKTLQTNILLLRKLDLSGKIKGDSEVKQFSDLLKDLHCRTQTVKLNNCSITEKGCEALSDALCSNSSHVIKLDLSGNNLGISGVKHLCALLTSQNSKLQRLGLSYCSVTGEGYDALTSALKSNSSSPLIELDLRGNNPENTGEDLISYFTCVSRRKILRLLKSDDAEEAYICLKHNLQKNPLLPTELNLSEAIPQQIRVKPLSALLEDLHCKLKKLIIYKTGSITERDCDDLISALVKNPSHLIELDLNKNKLDGLGLKKLCDLMKNPHCRLEKLILSSCCISEEGYAALASALESNSSSHLIELDLRDNDPGDTGVKLLTDLQKNPHSKLKKIRLLNNPAAEDIHAFLNEALGTNPLLLTELDLSGKITGDTAVQQLSDLLKDLHCRTKILKLNNSSITERGCAALSAALVSYPSLLIELHLSGNKLGDSGVKEISHLLQNSNSKLELLNLSDCSVSEEGYAALASALESNTSSHLIELDLRGNDPGKTGLASLHYFLQDPNYTLKTLRLLKTAAAEEACTSLSSALGMNLLLQTELNLKRNPAGLSGDSRVKQLCFVLQDKHCKLRKLKINDDDLTEESCSALATVLTPSSLRELDLSNNNLQDSGVKKLCGALKNPLCNLETLSLSSCSVTEEGYAALALALKTNPESHLKKLDLSGNDPGDKGVELITSVFMNLNKTLRLLKSDDAEEACTLLEDILEKKPLLQRELDLSKINPEKISVNQLSALLEDPHCRLQKLTLYKAGIITEKDCADVISALIINPSHMRELNLNENKLDQSALLKLCNLLKNSRCKLEKLRLHYCSIEEKGCADLASALCLNPVHIKVLDLSKNKLGDSGMKQLCELVKNQKCKLQELLLKECSIGEEGCAAVSSALTSNPSHLRELDLQGNNPGKSAKQLSEIMEQSGCNLRLDKSFLKSFFGLFNFWSKEDQKHHSKNQDKTIKKDKDLDGQNNDLSTEEQNVINPAYQRKRMELTRTPVQAQRNRMEHVQLTRTPIRVQRNRMKHVQLTRTPVRVQRNRMERVQLTRTPVRVQRNRMVHVQLTRTLLRSQRKMKECVKLTRTLVRVQRNRMVHVQLTRTLLRSQRKMMECVQLIRTPIRVQSNKMESVQLTRTLLQVRRKMMGCIQLNRTLLRVQRFRMECVQLTRTLLRLQRKRMECVQLTRTPIQVQRNRVEHAQFTRGREWSVSSLPEQPSKYRDRVWSAYLLPDNLSEYRGTGWSVFGLLEHPSEYRGTGWSVFGLPEHPSEYRGNGWSVFGLPEHPSEYRGTGWSVSSLPERLSEYREKGWRVFLLPEDPSEYREKG</sequence>
<dbReference type="Pfam" id="PF05729">
    <property type="entry name" value="NACHT"/>
    <property type="match status" value="1"/>
</dbReference>
<feature type="region of interest" description="Disordered" evidence="7">
    <location>
        <begin position="3222"/>
        <end position="3248"/>
    </location>
</feature>
<dbReference type="Gene3D" id="3.80.10.10">
    <property type="entry name" value="Ribonuclease Inhibitor"/>
    <property type="match status" value="12"/>
</dbReference>
<evidence type="ECO:0000313" key="9">
    <source>
        <dbReference type="Ensembl" id="ENSAMXP00005022786.1"/>
    </source>
</evidence>
<evidence type="ECO:0000256" key="1">
    <source>
        <dbReference type="ARBA" id="ARBA00004496"/>
    </source>
</evidence>
<accession>A0A8B9JKS1</accession>
<dbReference type="SMART" id="SM01288">
    <property type="entry name" value="FISNA"/>
    <property type="match status" value="1"/>
</dbReference>
<dbReference type="GO" id="GO:0005524">
    <property type="term" value="F:ATP binding"/>
    <property type="evidence" value="ECO:0007669"/>
    <property type="project" value="UniProtKB-KW"/>
</dbReference>
<evidence type="ECO:0000256" key="7">
    <source>
        <dbReference type="SAM" id="MobiDB-lite"/>
    </source>
</evidence>
<keyword evidence="2" id="KW-0963">Cytoplasm</keyword>
<dbReference type="Ensembl" id="ENSAMXT00005025173.1">
    <property type="protein sequence ID" value="ENSAMXP00005022786.1"/>
    <property type="gene ID" value="ENSAMXG00005011756.1"/>
</dbReference>
<dbReference type="PROSITE" id="PS51450">
    <property type="entry name" value="LRR"/>
    <property type="match status" value="2"/>
</dbReference>
<dbReference type="FunFam" id="3.80.10.10:FF:000100">
    <property type="entry name" value="Si:dkey-11n14.1"/>
    <property type="match status" value="1"/>
</dbReference>
<dbReference type="PROSITE" id="PS50837">
    <property type="entry name" value="NACHT"/>
    <property type="match status" value="1"/>
</dbReference>
<dbReference type="InterPro" id="IPR051261">
    <property type="entry name" value="NLR"/>
</dbReference>
<dbReference type="Pfam" id="PF14484">
    <property type="entry name" value="FISNA"/>
    <property type="match status" value="1"/>
</dbReference>